<dbReference type="OrthoDB" id="186791at2759"/>
<keyword evidence="2" id="KW-1185">Reference proteome</keyword>
<organism evidence="2 3">
    <name type="scientific">Branchiostoma belcheri</name>
    <name type="common">Amphioxus</name>
    <dbReference type="NCBI Taxonomy" id="7741"/>
    <lineage>
        <taxon>Eukaryota</taxon>
        <taxon>Metazoa</taxon>
        <taxon>Chordata</taxon>
        <taxon>Cephalochordata</taxon>
        <taxon>Leptocardii</taxon>
        <taxon>Amphioxiformes</taxon>
        <taxon>Branchiostomatidae</taxon>
        <taxon>Branchiostoma</taxon>
    </lineage>
</organism>
<dbReference type="PANTHER" id="PTHR35845:SF1">
    <property type="entry name" value="SPERMATOGENESIS-ASSOCIATED SERINE-RICH PROTEIN 1"/>
    <property type="match status" value="1"/>
</dbReference>
<dbReference type="KEGG" id="bbel:109488097"/>
<proteinExistence type="predicted"/>
<accession>A0A6P5ADK8</accession>
<dbReference type="InterPro" id="IPR029165">
    <property type="entry name" value="SASRP1"/>
</dbReference>
<dbReference type="AlphaFoldDB" id="A0A6P5ADK8"/>
<sequence length="254" mass="29256">MLHVTTEIGKVGRQEREKRHYDEMWEMGADRQVYRPSGRVYIPHGRGHPASKRPHPQHVEPEYSECGPDWKSRLRWLPHPTQPNAKHPHRFHQILRTYPGIHNARTGTEWTAYPNHTLPFGYHTGKRCYIEGSHQRSRQSFEEITDTMRLGTRFKVGDPRGGIPAASPGDKSYQVPEYSPQFHQMGSTRPVVVFGGSAKVKPDTFIPLIPLPAVPVKSYRLKERERRHTAEVKTVERLELWRPATPLEVSPVSS</sequence>
<name>A0A6P5ADK8_BRABE</name>
<evidence type="ECO:0000256" key="1">
    <source>
        <dbReference type="SAM" id="MobiDB-lite"/>
    </source>
</evidence>
<protein>
    <submittedName>
        <fullName evidence="3">Spermatogenesis-associated serine-rich protein 1-like</fullName>
    </submittedName>
</protein>
<gene>
    <name evidence="3" type="primary">LOC109488097</name>
</gene>
<dbReference type="GeneID" id="109488097"/>
<dbReference type="Pfam" id="PF15160">
    <property type="entry name" value="SASRP1"/>
    <property type="match status" value="1"/>
</dbReference>
<feature type="region of interest" description="Disordered" evidence="1">
    <location>
        <begin position="154"/>
        <end position="177"/>
    </location>
</feature>
<dbReference type="Proteomes" id="UP000515135">
    <property type="component" value="Unplaced"/>
</dbReference>
<dbReference type="PANTHER" id="PTHR35845">
    <property type="entry name" value="SPERMATOGENESIS-ASSOCIATED SERINE-RICH PROTEIN 1"/>
    <property type="match status" value="1"/>
</dbReference>
<evidence type="ECO:0000313" key="3">
    <source>
        <dbReference type="RefSeq" id="XP_019647808.1"/>
    </source>
</evidence>
<evidence type="ECO:0000313" key="2">
    <source>
        <dbReference type="Proteomes" id="UP000515135"/>
    </source>
</evidence>
<reference evidence="3" key="1">
    <citation type="submission" date="2025-08" db="UniProtKB">
        <authorList>
            <consortium name="RefSeq"/>
        </authorList>
    </citation>
    <scope>IDENTIFICATION</scope>
    <source>
        <tissue evidence="3">Gonad</tissue>
    </source>
</reference>
<dbReference type="RefSeq" id="XP_019647808.1">
    <property type="nucleotide sequence ID" value="XM_019792249.1"/>
</dbReference>